<keyword evidence="6" id="KW-0788">Thiol protease</keyword>
<sequence length="211" mass="23076">MTILLTGFESNDGGWNASERLVHSLCTEPPREIPWFAESVRCEIMPGDTHALEAALREALVRHRPRCCLFLGQAPGRNRVALERIATNWREFRTPDRAGNKPGGEPIVADGPAARTSTLPDLPGLISALQGEGIPAAISHHAGTHLCNQLLYLGLHVAASCEPVPVVGFVHIPILPEQVIHGHPDSPCFSMDMLRRAIRTVLTSYFDMLAR</sequence>
<keyword evidence="11" id="KW-1185">Reference proteome</keyword>
<evidence type="ECO:0000256" key="1">
    <source>
        <dbReference type="ARBA" id="ARBA00006641"/>
    </source>
</evidence>
<dbReference type="RefSeq" id="WP_394848076.1">
    <property type="nucleotide sequence ID" value="NZ_CP089982.1"/>
</dbReference>
<gene>
    <name evidence="10" type="ORF">LZC95_11500</name>
</gene>
<evidence type="ECO:0000256" key="7">
    <source>
        <dbReference type="ARBA" id="ARBA00030836"/>
    </source>
</evidence>
<dbReference type="PRINTS" id="PR00706">
    <property type="entry name" value="PYROGLUPTASE"/>
</dbReference>
<organism evidence="10 11">
    <name type="scientific">Pendulispora brunnea</name>
    <dbReference type="NCBI Taxonomy" id="2905690"/>
    <lineage>
        <taxon>Bacteria</taxon>
        <taxon>Pseudomonadati</taxon>
        <taxon>Myxococcota</taxon>
        <taxon>Myxococcia</taxon>
        <taxon>Myxococcales</taxon>
        <taxon>Sorangiineae</taxon>
        <taxon>Pendulisporaceae</taxon>
        <taxon>Pendulispora</taxon>
    </lineage>
</organism>
<keyword evidence="4" id="KW-0645">Protease</keyword>
<dbReference type="CDD" id="cd00501">
    <property type="entry name" value="Peptidase_C15"/>
    <property type="match status" value="1"/>
</dbReference>
<dbReference type="InterPro" id="IPR000816">
    <property type="entry name" value="Peptidase_C15"/>
</dbReference>
<comment type="similarity">
    <text evidence="1">Belongs to the peptidase C15 family.</text>
</comment>
<keyword evidence="5" id="KW-0378">Hydrolase</keyword>
<dbReference type="EMBL" id="CP089982">
    <property type="protein sequence ID" value="WXA97459.1"/>
    <property type="molecule type" value="Genomic_DNA"/>
</dbReference>
<dbReference type="PANTHER" id="PTHR23402">
    <property type="entry name" value="PROTEASE FAMILY C15 PYROGLUTAMYL-PEPTIDASE I-RELATED"/>
    <property type="match status" value="1"/>
</dbReference>
<evidence type="ECO:0000256" key="5">
    <source>
        <dbReference type="ARBA" id="ARBA00022801"/>
    </source>
</evidence>
<keyword evidence="3" id="KW-0963">Cytoplasm</keyword>
<evidence type="ECO:0000313" key="10">
    <source>
        <dbReference type="EMBL" id="WXA97459.1"/>
    </source>
</evidence>
<dbReference type="InterPro" id="IPR016125">
    <property type="entry name" value="Peptidase_C15-like"/>
</dbReference>
<reference evidence="10 11" key="1">
    <citation type="submission" date="2021-12" db="EMBL/GenBank/DDBJ databases">
        <title>Discovery of the Pendulisporaceae a myxobacterial family with distinct sporulation behavior and unique specialized metabolism.</title>
        <authorList>
            <person name="Garcia R."/>
            <person name="Popoff A."/>
            <person name="Bader C.D."/>
            <person name="Loehr J."/>
            <person name="Walesch S."/>
            <person name="Walt C."/>
            <person name="Boldt J."/>
            <person name="Bunk B."/>
            <person name="Haeckl F.J.F.P.J."/>
            <person name="Gunesch A.P."/>
            <person name="Birkelbach J."/>
            <person name="Nuebel U."/>
            <person name="Pietschmann T."/>
            <person name="Bach T."/>
            <person name="Mueller R."/>
        </authorList>
    </citation>
    <scope>NUCLEOTIDE SEQUENCE [LARGE SCALE GENOMIC DNA]</scope>
    <source>
        <strain evidence="10 11">MSr12523</strain>
    </source>
</reference>
<evidence type="ECO:0000256" key="9">
    <source>
        <dbReference type="SAM" id="MobiDB-lite"/>
    </source>
</evidence>
<feature type="region of interest" description="Disordered" evidence="9">
    <location>
        <begin position="93"/>
        <end position="113"/>
    </location>
</feature>
<evidence type="ECO:0000256" key="4">
    <source>
        <dbReference type="ARBA" id="ARBA00022670"/>
    </source>
</evidence>
<accession>A0ABZ2KHB9</accession>
<dbReference type="Gene3D" id="3.40.630.20">
    <property type="entry name" value="Peptidase C15, pyroglutamyl peptidase I-like"/>
    <property type="match status" value="1"/>
</dbReference>
<dbReference type="PIRSF" id="PIRSF015592">
    <property type="entry name" value="Prld-crbxl_pptds"/>
    <property type="match status" value="1"/>
</dbReference>
<evidence type="ECO:0000256" key="6">
    <source>
        <dbReference type="ARBA" id="ARBA00022807"/>
    </source>
</evidence>
<proteinExistence type="inferred from homology"/>
<protein>
    <recommendedName>
        <fullName evidence="2">Pyrrolidone-carboxylate peptidase</fullName>
    </recommendedName>
    <alternativeName>
        <fullName evidence="7">5-oxoprolyl-peptidase</fullName>
    </alternativeName>
    <alternativeName>
        <fullName evidence="8">Pyroglutamyl-peptidase I</fullName>
    </alternativeName>
</protein>
<evidence type="ECO:0000256" key="8">
    <source>
        <dbReference type="ARBA" id="ARBA00031559"/>
    </source>
</evidence>
<dbReference type="Pfam" id="PF01470">
    <property type="entry name" value="Peptidase_C15"/>
    <property type="match status" value="1"/>
</dbReference>
<evidence type="ECO:0000256" key="2">
    <source>
        <dbReference type="ARBA" id="ARBA00019191"/>
    </source>
</evidence>
<name>A0ABZ2KHB9_9BACT</name>
<evidence type="ECO:0000256" key="3">
    <source>
        <dbReference type="ARBA" id="ARBA00022490"/>
    </source>
</evidence>
<dbReference type="PANTHER" id="PTHR23402:SF1">
    <property type="entry name" value="PYROGLUTAMYL-PEPTIDASE I"/>
    <property type="match status" value="1"/>
</dbReference>
<evidence type="ECO:0000313" key="11">
    <source>
        <dbReference type="Proteomes" id="UP001379533"/>
    </source>
</evidence>
<dbReference type="Proteomes" id="UP001379533">
    <property type="component" value="Chromosome"/>
</dbReference>
<dbReference type="InterPro" id="IPR036440">
    <property type="entry name" value="Peptidase_C15-like_sf"/>
</dbReference>
<dbReference type="SUPFAM" id="SSF53182">
    <property type="entry name" value="Pyrrolidone carboxyl peptidase (pyroglutamate aminopeptidase)"/>
    <property type="match status" value="1"/>
</dbReference>